<dbReference type="Proteomes" id="UP000799424">
    <property type="component" value="Unassembled WGS sequence"/>
</dbReference>
<feature type="domain" description="NADP-dependent oxidoreductase" evidence="4">
    <location>
        <begin position="26"/>
        <end position="339"/>
    </location>
</feature>
<accession>A0A6A6ZVJ8</accession>
<dbReference type="PRINTS" id="PR01577">
    <property type="entry name" value="KCNABCHANNEL"/>
</dbReference>
<evidence type="ECO:0000313" key="5">
    <source>
        <dbReference type="EMBL" id="KAF2824873.1"/>
    </source>
</evidence>
<evidence type="ECO:0000259" key="4">
    <source>
        <dbReference type="Pfam" id="PF00248"/>
    </source>
</evidence>
<keyword evidence="5" id="KW-0406">Ion transport</keyword>
<dbReference type="SUPFAM" id="SSF51430">
    <property type="entry name" value="NAD(P)-linked oxidoreductase"/>
    <property type="match status" value="1"/>
</dbReference>
<name>A0A6A6ZVJ8_9PLEO</name>
<keyword evidence="2" id="KW-0521">NADP</keyword>
<evidence type="ECO:0000256" key="1">
    <source>
        <dbReference type="ARBA" id="ARBA00006515"/>
    </source>
</evidence>
<proteinExistence type="inferred from homology"/>
<reference evidence="5" key="1">
    <citation type="journal article" date="2020" name="Stud. Mycol.">
        <title>101 Dothideomycetes genomes: a test case for predicting lifestyles and emergence of pathogens.</title>
        <authorList>
            <person name="Haridas S."/>
            <person name="Albert R."/>
            <person name="Binder M."/>
            <person name="Bloem J."/>
            <person name="Labutti K."/>
            <person name="Salamov A."/>
            <person name="Andreopoulos B."/>
            <person name="Baker S."/>
            <person name="Barry K."/>
            <person name="Bills G."/>
            <person name="Bluhm B."/>
            <person name="Cannon C."/>
            <person name="Castanera R."/>
            <person name="Culley D."/>
            <person name="Daum C."/>
            <person name="Ezra D."/>
            <person name="Gonzalez J."/>
            <person name="Henrissat B."/>
            <person name="Kuo A."/>
            <person name="Liang C."/>
            <person name="Lipzen A."/>
            <person name="Lutzoni F."/>
            <person name="Magnuson J."/>
            <person name="Mondo S."/>
            <person name="Nolan M."/>
            <person name="Ohm R."/>
            <person name="Pangilinan J."/>
            <person name="Park H.-J."/>
            <person name="Ramirez L."/>
            <person name="Alfaro M."/>
            <person name="Sun H."/>
            <person name="Tritt A."/>
            <person name="Yoshinaga Y."/>
            <person name="Zwiers L.-H."/>
            <person name="Turgeon B."/>
            <person name="Goodwin S."/>
            <person name="Spatafora J."/>
            <person name="Crous P."/>
            <person name="Grigoriev I."/>
        </authorList>
    </citation>
    <scope>NUCLEOTIDE SEQUENCE</scope>
    <source>
        <strain evidence="5">CBS 113818</strain>
    </source>
</reference>
<dbReference type="Gene3D" id="3.20.20.100">
    <property type="entry name" value="NADP-dependent oxidoreductase domain"/>
    <property type="match status" value="1"/>
</dbReference>
<protein>
    <submittedName>
        <fullName evidence="5">Voltage-gated potassium channel subunit beta-1 channel subunit beta-1</fullName>
    </submittedName>
</protein>
<evidence type="ECO:0000256" key="2">
    <source>
        <dbReference type="ARBA" id="ARBA00022857"/>
    </source>
</evidence>
<dbReference type="GO" id="GO:0034220">
    <property type="term" value="P:monoatomic ion transmembrane transport"/>
    <property type="evidence" value="ECO:0007669"/>
    <property type="project" value="UniProtKB-KW"/>
</dbReference>
<dbReference type="PANTHER" id="PTHR43150">
    <property type="entry name" value="HYPERKINETIC, ISOFORM M"/>
    <property type="match status" value="1"/>
</dbReference>
<dbReference type="InterPro" id="IPR036812">
    <property type="entry name" value="NAD(P)_OxRdtase_dom_sf"/>
</dbReference>
<keyword evidence="3" id="KW-0560">Oxidoreductase</keyword>
<keyword evidence="5" id="KW-0407">Ion channel</keyword>
<sequence length="351" mass="38787">MAWEEPRKTGMQYRRLGNSGLHVSALGLGGWLTFGGHVENELTFSIMKTAYDAGITFFDTAESYAAGQSEIIMGQAIKKFAWKRSDIVISTKLNWGAANGEVLVNNHGLSRKHIVEGLRASLRRLDLEYVDIVYAHRPDRLTPMEETVRAFNHVIEQKGWALYWGTSEWSADEIAEACGIAKQLGLIAPVVEQPQYNLLERKKVEGEFQRLYSRFGVGLTTFSPLKFGLLSGKYNDSPDAPPAGSRFAHGQDGFVTGMRNKYGNEEWQGMIDKARKLQPIAEKLCISQSQLSLAWCLKNPHVSAVITGASRPEQVIDNCGALKVLDKLTADVMAEIDGVVGSIGLDPARQD</sequence>
<dbReference type="PANTHER" id="PTHR43150:SF6">
    <property type="entry name" value="VIC POTASSIUM ION CHANNEL, BETA SUBUNIT (EUROFUNG)"/>
    <property type="match status" value="1"/>
</dbReference>
<dbReference type="InterPro" id="IPR023210">
    <property type="entry name" value="NADP_OxRdtase_dom"/>
</dbReference>
<evidence type="ECO:0000313" key="6">
    <source>
        <dbReference type="Proteomes" id="UP000799424"/>
    </source>
</evidence>
<dbReference type="InterPro" id="IPR005399">
    <property type="entry name" value="K_chnl_volt-dep_bsu_KCNAB-rel"/>
</dbReference>
<dbReference type="Pfam" id="PF00248">
    <property type="entry name" value="Aldo_ket_red"/>
    <property type="match status" value="1"/>
</dbReference>
<keyword evidence="5" id="KW-0813">Transport</keyword>
<dbReference type="OrthoDB" id="1720422at2759"/>
<gene>
    <name evidence="5" type="ORF">CC86DRAFT_353504</name>
</gene>
<comment type="similarity">
    <text evidence="1">Belongs to the shaker potassium channel beta subunit family.</text>
</comment>
<evidence type="ECO:0000256" key="3">
    <source>
        <dbReference type="ARBA" id="ARBA00023002"/>
    </source>
</evidence>
<keyword evidence="6" id="KW-1185">Reference proteome</keyword>
<dbReference type="AlphaFoldDB" id="A0A6A6ZVJ8"/>
<dbReference type="GO" id="GO:0016491">
    <property type="term" value="F:oxidoreductase activity"/>
    <property type="evidence" value="ECO:0007669"/>
    <property type="project" value="UniProtKB-KW"/>
</dbReference>
<organism evidence="5 6">
    <name type="scientific">Ophiobolus disseminans</name>
    <dbReference type="NCBI Taxonomy" id="1469910"/>
    <lineage>
        <taxon>Eukaryota</taxon>
        <taxon>Fungi</taxon>
        <taxon>Dikarya</taxon>
        <taxon>Ascomycota</taxon>
        <taxon>Pezizomycotina</taxon>
        <taxon>Dothideomycetes</taxon>
        <taxon>Pleosporomycetidae</taxon>
        <taxon>Pleosporales</taxon>
        <taxon>Pleosporineae</taxon>
        <taxon>Phaeosphaeriaceae</taxon>
        <taxon>Ophiobolus</taxon>
    </lineage>
</organism>
<dbReference type="EMBL" id="MU006229">
    <property type="protein sequence ID" value="KAF2824873.1"/>
    <property type="molecule type" value="Genomic_DNA"/>
</dbReference>